<evidence type="ECO:0000313" key="6">
    <source>
        <dbReference type="EMBL" id="CAJ1938234.1"/>
    </source>
</evidence>
<evidence type="ECO:0000256" key="2">
    <source>
        <dbReference type="ARBA" id="ARBA00006374"/>
    </source>
</evidence>
<gene>
    <name evidence="6" type="ORF">CYCCA115_LOCUS6038</name>
</gene>
<dbReference type="GO" id="GO:0030688">
    <property type="term" value="C:preribosome, small subunit precursor"/>
    <property type="evidence" value="ECO:0007669"/>
    <property type="project" value="InterPro"/>
</dbReference>
<feature type="compositionally biased region" description="Basic and acidic residues" evidence="5">
    <location>
        <begin position="1"/>
        <end position="18"/>
    </location>
</feature>
<keyword evidence="3" id="KW-0698">rRNA processing</keyword>
<feature type="region of interest" description="Disordered" evidence="5">
    <location>
        <begin position="199"/>
        <end position="251"/>
    </location>
</feature>
<dbReference type="Gene3D" id="3.40.50.720">
    <property type="entry name" value="NAD(P)-binding Rossmann-like Domain"/>
    <property type="match status" value="1"/>
</dbReference>
<proteinExistence type="inferred from homology"/>
<feature type="compositionally biased region" description="Basic and acidic residues" evidence="5">
    <location>
        <begin position="547"/>
        <end position="560"/>
    </location>
</feature>
<dbReference type="PANTHER" id="PTHR13026">
    <property type="entry name" value="NNP-1 PROTEIN NOVEL NUCLEAR PROTEIN 1 NOP52"/>
    <property type="match status" value="1"/>
</dbReference>
<comment type="similarity">
    <text evidence="2">Belongs to the RRP1 family.</text>
</comment>
<evidence type="ECO:0000313" key="7">
    <source>
        <dbReference type="Proteomes" id="UP001295423"/>
    </source>
</evidence>
<feature type="compositionally biased region" description="Acidic residues" evidence="5">
    <location>
        <begin position="206"/>
        <end position="227"/>
    </location>
</feature>
<feature type="compositionally biased region" description="Basic and acidic residues" evidence="5">
    <location>
        <begin position="507"/>
        <end position="536"/>
    </location>
</feature>
<evidence type="ECO:0000256" key="3">
    <source>
        <dbReference type="ARBA" id="ARBA00022552"/>
    </source>
</evidence>
<accession>A0AAD2FKR5</accession>
<protein>
    <submittedName>
        <fullName evidence="6">Uncharacterized protein</fullName>
    </submittedName>
</protein>
<comment type="caution">
    <text evidence="6">The sequence shown here is derived from an EMBL/GenBank/DDBJ whole genome shotgun (WGS) entry which is preliminary data.</text>
</comment>
<dbReference type="EMBL" id="CAKOGP040000691">
    <property type="protein sequence ID" value="CAJ1938234.1"/>
    <property type="molecule type" value="Genomic_DNA"/>
</dbReference>
<keyword evidence="7" id="KW-1185">Reference proteome</keyword>
<evidence type="ECO:0000256" key="1">
    <source>
        <dbReference type="ARBA" id="ARBA00004123"/>
    </source>
</evidence>
<reference evidence="6" key="1">
    <citation type="submission" date="2023-08" db="EMBL/GenBank/DDBJ databases">
        <authorList>
            <person name="Audoor S."/>
            <person name="Bilcke G."/>
        </authorList>
    </citation>
    <scope>NUCLEOTIDE SEQUENCE</scope>
</reference>
<feature type="region of interest" description="Disordered" evidence="5">
    <location>
        <begin position="1"/>
        <end position="42"/>
    </location>
</feature>
<evidence type="ECO:0000256" key="5">
    <source>
        <dbReference type="SAM" id="MobiDB-lite"/>
    </source>
</evidence>
<dbReference type="GO" id="GO:0005634">
    <property type="term" value="C:nucleus"/>
    <property type="evidence" value="ECO:0007669"/>
    <property type="project" value="UniProtKB-SubCell"/>
</dbReference>
<keyword evidence="4" id="KW-0539">Nucleus</keyword>
<sequence length="927" mass="103720">MGEKRKVDDGISKTDGKKLTNRQKRKKLNEKNKWPQHPKIQSMDQRAKAYIRVAGFGNTSKSKETIDPKLDLMSPEVKFGSLLGGTDQRKRHAAVNKLKEYLRARCAIDNENGGISELDLLKLWKGLWYTLYMADKAPVQDELSKRLAELLWCVAGTEEEDEYAGQAYLDMCEQSELAMADDFDEDDVTMEEIVNILSNEVREIESDSENESEEEGDGEDDPEEEDGVSNKSSLFANQDDGGGVEDEEESVDDINMPHCRGAHLASIFIRTFLRTIRREWGGMDKYRVDKFYTLMRLYLHEVFKYMATRHWNLGIIRLFNDAIFEEVLSQTPNGLRYHLIDITLDELARANAKAPMPLTEATFLDTLEPYFAMCQTGSNDDTLQARVLEKVVEKFLDEYSVISENALANDTNEGDDSNPIFDQVHVGSVAQFIFELASDPETNDRYRKSLYDMHKKYMRRLKKVGFDVELDETYKDGGEGEEEEISRDEIDLESSQSLATEETPEEDKEKTMEDDGDRIERSIKLKMKHEKDDLQKKGSKKKKNRISKADAEKDGSKEETVMISISEQKHAKARGKKQKKTVEDAAFSVTTEEQTESDGRQKRVKFTRTNRSKSYKASIKALVTSTPPKTSVETPEKSILRSSVSSGCAVVGCGVLGTSVCQQFVKLPEFESQEVVGITKSNTRHEEILAEVGKNDRFRVATIEDCAGEKYKNVVFCAPPSGFNDYSAAVDHCMKTVWAGPNSGGVFIFTSSGGVYGFGNDKQVVTENSPVADPSKNPRAARLINAEERVLYGDGACFRLAGLYSLTRGAHNFWLTSGKDVSGRADGIINQLHYDDAARAVLAGLSAGPSAVTGNVFLISDGHPLTREQICESALKNKHFSGYELPKFLGTNEDPVGKIYDGSASNKALKWDPVYQSFGAFMVSGES</sequence>
<feature type="region of interest" description="Disordered" evidence="5">
    <location>
        <begin position="474"/>
        <end position="561"/>
    </location>
</feature>
<dbReference type="PANTHER" id="PTHR13026:SF0">
    <property type="entry name" value="RIBOSOMAL RNA PROCESSING 1B"/>
    <property type="match status" value="1"/>
</dbReference>
<feature type="region of interest" description="Disordered" evidence="5">
    <location>
        <begin position="566"/>
        <end position="585"/>
    </location>
</feature>
<evidence type="ECO:0000256" key="4">
    <source>
        <dbReference type="ARBA" id="ARBA00023242"/>
    </source>
</evidence>
<comment type="subcellular location">
    <subcellularLocation>
        <location evidence="1">Nucleus</location>
    </subcellularLocation>
</comment>
<feature type="compositionally biased region" description="Acidic residues" evidence="5">
    <location>
        <begin position="479"/>
        <end position="492"/>
    </location>
</feature>
<feature type="compositionally biased region" description="Basic residues" evidence="5">
    <location>
        <begin position="537"/>
        <end position="546"/>
    </location>
</feature>
<dbReference type="AlphaFoldDB" id="A0AAD2FKR5"/>
<dbReference type="Proteomes" id="UP001295423">
    <property type="component" value="Unassembled WGS sequence"/>
</dbReference>
<dbReference type="InterPro" id="IPR036291">
    <property type="entry name" value="NAD(P)-bd_dom_sf"/>
</dbReference>
<dbReference type="Pfam" id="PF05997">
    <property type="entry name" value="Nop52"/>
    <property type="match status" value="2"/>
</dbReference>
<feature type="compositionally biased region" description="Acidic residues" evidence="5">
    <location>
        <begin position="242"/>
        <end position="251"/>
    </location>
</feature>
<organism evidence="6 7">
    <name type="scientific">Cylindrotheca closterium</name>
    <dbReference type="NCBI Taxonomy" id="2856"/>
    <lineage>
        <taxon>Eukaryota</taxon>
        <taxon>Sar</taxon>
        <taxon>Stramenopiles</taxon>
        <taxon>Ochrophyta</taxon>
        <taxon>Bacillariophyta</taxon>
        <taxon>Bacillariophyceae</taxon>
        <taxon>Bacillariophycidae</taxon>
        <taxon>Bacillariales</taxon>
        <taxon>Bacillariaceae</taxon>
        <taxon>Cylindrotheca</taxon>
    </lineage>
</organism>
<dbReference type="SUPFAM" id="SSF51735">
    <property type="entry name" value="NAD(P)-binding Rossmann-fold domains"/>
    <property type="match status" value="1"/>
</dbReference>
<name>A0AAD2FKR5_9STRA</name>
<dbReference type="GO" id="GO:0006364">
    <property type="term" value="P:rRNA processing"/>
    <property type="evidence" value="ECO:0007669"/>
    <property type="project" value="UniProtKB-KW"/>
</dbReference>
<dbReference type="InterPro" id="IPR010301">
    <property type="entry name" value="RRP1"/>
</dbReference>
<feature type="compositionally biased region" description="Basic residues" evidence="5">
    <location>
        <begin position="19"/>
        <end position="28"/>
    </location>
</feature>